<sequence length="361" mass="38937">MEKGWEHCDVMIITNMAAASSEEKGLLGSSRYKSHRRYGSTTVNMKKPEHVIRHRVSQQDTLQGIALRYGVTMELVKQHNRLWSSEAMFLHDYLEVPVTKEVMDAFTSTVSCPATPTANNSMSCRVSSPELLTSRGVGNTLDNCSEEGGGGVSPSRVNGGSAATNATSPAASSPTPSSFDYSDTRPCDFLSKIDSNIALMRTSIQRLQTNKYDTMDQMEVDDSSRVPDGCSKQPSHRTNSNGFPVRNGNIINPRNSRFVNSGNTRMANGRANNYHSSNNGSISGFGGCFSINAGYVCDPGDGSGGLSSPTAPPTVAVVGGSHNSYHNQPAHNGVDVRPSATRTITMSLKRLLRDQDDFCPL</sequence>
<dbReference type="EMBL" id="IACT01002399">
    <property type="protein sequence ID" value="LAC21682.1"/>
    <property type="molecule type" value="mRNA"/>
</dbReference>
<dbReference type="SUPFAM" id="SSF54106">
    <property type="entry name" value="LysM domain"/>
    <property type="match status" value="1"/>
</dbReference>
<feature type="domain" description="LysM" evidence="2">
    <location>
        <begin position="52"/>
        <end position="96"/>
    </location>
</feature>
<dbReference type="CDD" id="cd00118">
    <property type="entry name" value="LysM"/>
    <property type="match status" value="1"/>
</dbReference>
<feature type="region of interest" description="Disordered" evidence="1">
    <location>
        <begin position="221"/>
        <end position="255"/>
    </location>
</feature>
<evidence type="ECO:0000313" key="3">
    <source>
        <dbReference type="EMBL" id="LAC21682.1"/>
    </source>
</evidence>
<reference evidence="3" key="1">
    <citation type="submission" date="2017-11" db="EMBL/GenBank/DDBJ databases">
        <title>The sensing device of the deep-sea amphipod.</title>
        <authorList>
            <person name="Kobayashi H."/>
            <person name="Nagahama T."/>
            <person name="Arai W."/>
            <person name="Sasagawa Y."/>
            <person name="Umeda M."/>
            <person name="Hayashi T."/>
            <person name="Nikaido I."/>
            <person name="Watanabe H."/>
            <person name="Oguri K."/>
            <person name="Kitazato H."/>
            <person name="Fujioka K."/>
            <person name="Kido Y."/>
            <person name="Takami H."/>
        </authorList>
    </citation>
    <scope>NUCLEOTIDE SEQUENCE</scope>
    <source>
        <tissue evidence="3">Whole body</tissue>
    </source>
</reference>
<feature type="region of interest" description="Disordered" evidence="1">
    <location>
        <begin position="135"/>
        <end position="181"/>
    </location>
</feature>
<dbReference type="InterPro" id="IPR045030">
    <property type="entry name" value="LYSM1-4"/>
</dbReference>
<proteinExistence type="evidence at transcript level"/>
<dbReference type="PANTHER" id="PTHR20932:SF8">
    <property type="entry name" value="LD22649P"/>
    <property type="match status" value="1"/>
</dbReference>
<evidence type="ECO:0000259" key="2">
    <source>
        <dbReference type="PROSITE" id="PS51782"/>
    </source>
</evidence>
<dbReference type="Gene3D" id="3.10.350.10">
    <property type="entry name" value="LysM domain"/>
    <property type="match status" value="1"/>
</dbReference>
<feature type="compositionally biased region" description="Low complexity" evidence="1">
    <location>
        <begin position="161"/>
        <end position="178"/>
    </location>
</feature>
<organism evidence="3">
    <name type="scientific">Hirondellea gigas</name>
    <dbReference type="NCBI Taxonomy" id="1518452"/>
    <lineage>
        <taxon>Eukaryota</taxon>
        <taxon>Metazoa</taxon>
        <taxon>Ecdysozoa</taxon>
        <taxon>Arthropoda</taxon>
        <taxon>Crustacea</taxon>
        <taxon>Multicrustacea</taxon>
        <taxon>Malacostraca</taxon>
        <taxon>Eumalacostraca</taxon>
        <taxon>Peracarida</taxon>
        <taxon>Amphipoda</taxon>
        <taxon>Amphilochidea</taxon>
        <taxon>Lysianassida</taxon>
        <taxon>Lysianassidira</taxon>
        <taxon>Lysianassoidea</taxon>
        <taxon>Lysianassidae</taxon>
        <taxon>Hirondellea</taxon>
    </lineage>
</organism>
<dbReference type="AlphaFoldDB" id="A0A6A7FUB7"/>
<protein>
    <submittedName>
        <fullName evidence="3">Lysin motif-containing protein</fullName>
    </submittedName>
</protein>
<dbReference type="PROSITE" id="PS51782">
    <property type="entry name" value="LYSM"/>
    <property type="match status" value="1"/>
</dbReference>
<dbReference type="InterPro" id="IPR036779">
    <property type="entry name" value="LysM_dom_sf"/>
</dbReference>
<dbReference type="PANTHER" id="PTHR20932">
    <property type="entry name" value="LYSM AND PUTATIVE PEPTIDOGLYCAN-BINDING DOMAIN-CONTAINING PROTEIN"/>
    <property type="match status" value="1"/>
</dbReference>
<dbReference type="SMART" id="SM00257">
    <property type="entry name" value="LysM"/>
    <property type="match status" value="1"/>
</dbReference>
<accession>A0A6A7FUB7</accession>
<evidence type="ECO:0000256" key="1">
    <source>
        <dbReference type="SAM" id="MobiDB-lite"/>
    </source>
</evidence>
<name>A0A6A7FUB7_9CRUS</name>
<dbReference type="InterPro" id="IPR018392">
    <property type="entry name" value="LysM"/>
</dbReference>
<feature type="compositionally biased region" description="Polar residues" evidence="1">
    <location>
        <begin position="232"/>
        <end position="242"/>
    </location>
</feature>
<dbReference type="Pfam" id="PF01476">
    <property type="entry name" value="LysM"/>
    <property type="match status" value="1"/>
</dbReference>